<dbReference type="Proteomes" id="UP000603912">
    <property type="component" value="Unassembled WGS sequence"/>
</dbReference>
<dbReference type="RefSeq" id="WP_188516884.1">
    <property type="nucleotide sequence ID" value="NZ_BMES01000001.1"/>
</dbReference>
<dbReference type="Gene3D" id="3.90.1300.10">
    <property type="entry name" value="Amidase signature (AS) domain"/>
    <property type="match status" value="1"/>
</dbReference>
<gene>
    <name evidence="3" type="ORF">GCM10007036_13370</name>
</gene>
<dbReference type="SUPFAM" id="SSF75304">
    <property type="entry name" value="Amidase signature (AS) enzymes"/>
    <property type="match status" value="1"/>
</dbReference>
<dbReference type="InterPro" id="IPR036928">
    <property type="entry name" value="AS_sf"/>
</dbReference>
<dbReference type="InterPro" id="IPR023631">
    <property type="entry name" value="Amidase_dom"/>
</dbReference>
<name>A0A917I5V8_9HYPH</name>
<sequence length="470" mass="50075">MPEIADLTAVELLQHYRRKTLSPVEVARDAIARKARHEPAVNAFCGGDDETTLAMARASEDRWNRGEPCGPVDGVPTTIKDNIAVKGWTNFKGSAVTSKAPADEDAPAVARLRQAGAVFLGKTCMPEFGWKGLGDSPLTGITRNPWKLDRTPGGSSSGAAACAALNIGCIHIGTDGAGSIRIPAAFTGVFGIKASYGRVPAYPISVMGFLAHVGPLTRTVEDSALALGVIGQPDKRDMTAMTAPPPDYRIGLADGVRGLRIGWSPRLGYVRRLDTEVEESAEKAALRFAELGAIVEASDPGFHDPLETLTTLWSAGAALALEPFAAEQRTLIDPGLVEAAEFGARISGAQYADAFLYQRNALASTMARYHERFDLLLTPTLATSAFEAGRLTPADGRFGTDWTRWTPYTYPFNITQQPAATVPCGFTADGLPIGLQIVGPYGADALVLRAARAFEAAFGWDKLSEPRRGM</sequence>
<comment type="similarity">
    <text evidence="1">Belongs to the amidase family.</text>
</comment>
<dbReference type="InterPro" id="IPR000120">
    <property type="entry name" value="Amidase"/>
</dbReference>
<protein>
    <submittedName>
        <fullName evidence="3">Amidase</fullName>
    </submittedName>
</protein>
<reference evidence="3" key="2">
    <citation type="submission" date="2020-09" db="EMBL/GenBank/DDBJ databases">
        <authorList>
            <person name="Sun Q."/>
            <person name="Zhou Y."/>
        </authorList>
    </citation>
    <scope>NUCLEOTIDE SEQUENCE</scope>
    <source>
        <strain evidence="3">CGMCC 1.12214</strain>
    </source>
</reference>
<dbReference type="Pfam" id="PF01425">
    <property type="entry name" value="Amidase"/>
    <property type="match status" value="1"/>
</dbReference>
<comment type="caution">
    <text evidence="3">The sequence shown here is derived from an EMBL/GenBank/DDBJ whole genome shotgun (WGS) entry which is preliminary data.</text>
</comment>
<evidence type="ECO:0000259" key="2">
    <source>
        <dbReference type="Pfam" id="PF01425"/>
    </source>
</evidence>
<dbReference type="GO" id="GO:0003824">
    <property type="term" value="F:catalytic activity"/>
    <property type="evidence" value="ECO:0007669"/>
    <property type="project" value="InterPro"/>
</dbReference>
<reference evidence="3" key="1">
    <citation type="journal article" date="2014" name="Int. J. Syst. Evol. Microbiol.">
        <title>Complete genome sequence of Corynebacterium casei LMG S-19264T (=DSM 44701T), isolated from a smear-ripened cheese.</title>
        <authorList>
            <consortium name="US DOE Joint Genome Institute (JGI-PGF)"/>
            <person name="Walter F."/>
            <person name="Albersmeier A."/>
            <person name="Kalinowski J."/>
            <person name="Ruckert C."/>
        </authorList>
    </citation>
    <scope>NUCLEOTIDE SEQUENCE</scope>
    <source>
        <strain evidence="3">CGMCC 1.12214</strain>
    </source>
</reference>
<keyword evidence="4" id="KW-1185">Reference proteome</keyword>
<dbReference type="EMBL" id="BMES01000001">
    <property type="protein sequence ID" value="GGH14211.1"/>
    <property type="molecule type" value="Genomic_DNA"/>
</dbReference>
<dbReference type="PANTHER" id="PTHR11895:SF7">
    <property type="entry name" value="GLUTAMYL-TRNA(GLN) AMIDOTRANSFERASE SUBUNIT A, MITOCHONDRIAL"/>
    <property type="match status" value="1"/>
</dbReference>
<accession>A0A917I5V8</accession>
<dbReference type="AlphaFoldDB" id="A0A917I5V8"/>
<dbReference type="NCBIfam" id="NF004815">
    <property type="entry name" value="PRK06169.1"/>
    <property type="match status" value="1"/>
</dbReference>
<feature type="domain" description="Amidase" evidence="2">
    <location>
        <begin position="25"/>
        <end position="448"/>
    </location>
</feature>
<evidence type="ECO:0000256" key="1">
    <source>
        <dbReference type="ARBA" id="ARBA00009199"/>
    </source>
</evidence>
<evidence type="ECO:0000313" key="3">
    <source>
        <dbReference type="EMBL" id="GGH14211.1"/>
    </source>
</evidence>
<proteinExistence type="inferred from homology"/>
<dbReference type="PANTHER" id="PTHR11895">
    <property type="entry name" value="TRANSAMIDASE"/>
    <property type="match status" value="1"/>
</dbReference>
<evidence type="ECO:0000313" key="4">
    <source>
        <dbReference type="Proteomes" id="UP000603912"/>
    </source>
</evidence>
<organism evidence="3 4">
    <name type="scientific">Alsobacter metallidurans</name>
    <dbReference type="NCBI Taxonomy" id="340221"/>
    <lineage>
        <taxon>Bacteria</taxon>
        <taxon>Pseudomonadati</taxon>
        <taxon>Pseudomonadota</taxon>
        <taxon>Alphaproteobacteria</taxon>
        <taxon>Hyphomicrobiales</taxon>
        <taxon>Alsobacteraceae</taxon>
        <taxon>Alsobacter</taxon>
    </lineage>
</organism>